<sequence>MSYKDLSVIMEHLQKPEIIKRNGESLCLFFQAFAATGFCLWTRNDELVRLKREDLELDLRTVTGRPYVTITLTFRKTNKADPTKVNIYEIHPMPHEPHAYCYTKLNAWLKHLERIGRPLLPQDLVFPALDKKGRAKIMEGFAPTRIQSLLDHFTQATALIEGRNGRYTTHCFRRGGAQHRFMFATEKWSLKAVKWWGGWSEDEGAGTIMRYLLDEFVRYESGFGDVLNPERSDSQHSVFMGNADTEPVTQRTINNLQISLQNKARELHQETRRDLTDLGSTVSRIVEMLEQQKQLQQLNSSGPVQSVLESTQQRILQPAHVQSPTLTTVESQEDNSPITPRIPTVKSWKDVVKQWNDGDLSRNLETPLKDWDAIVRKTAPTLYSQRKTIAKEYEYWGRDETRMINCNGGAMNIIGDLLGSIREKVRERKAQIPGLRSRSTTRKGRRSKYEEPEDDEEAEEEEEEEEEGDEEVEEEEGEEEEKEPLTRKRKNRF</sequence>
<dbReference type="GO" id="GO:0015074">
    <property type="term" value="P:DNA integration"/>
    <property type="evidence" value="ECO:0007669"/>
    <property type="project" value="InterPro"/>
</dbReference>
<feature type="compositionally biased region" description="Acidic residues" evidence="2">
    <location>
        <begin position="451"/>
        <end position="482"/>
    </location>
</feature>
<dbReference type="GO" id="GO:0006310">
    <property type="term" value="P:DNA recombination"/>
    <property type="evidence" value="ECO:0007669"/>
    <property type="project" value="UniProtKB-KW"/>
</dbReference>
<dbReference type="OrthoDB" id="2976553at2759"/>
<evidence type="ECO:0000313" key="3">
    <source>
        <dbReference type="EMBL" id="KAF9960865.1"/>
    </source>
</evidence>
<evidence type="ECO:0000313" key="4">
    <source>
        <dbReference type="Proteomes" id="UP000749646"/>
    </source>
</evidence>
<dbReference type="AlphaFoldDB" id="A0A9P6J3X0"/>
<keyword evidence="4" id="KW-1185">Reference proteome</keyword>
<evidence type="ECO:0000256" key="1">
    <source>
        <dbReference type="ARBA" id="ARBA00023172"/>
    </source>
</evidence>
<reference evidence="3" key="1">
    <citation type="journal article" date="2020" name="Fungal Divers.">
        <title>Resolving the Mortierellaceae phylogeny through synthesis of multi-gene phylogenetics and phylogenomics.</title>
        <authorList>
            <person name="Vandepol N."/>
            <person name="Liber J."/>
            <person name="Desiro A."/>
            <person name="Na H."/>
            <person name="Kennedy M."/>
            <person name="Barry K."/>
            <person name="Grigoriev I.V."/>
            <person name="Miller A.N."/>
            <person name="O'Donnell K."/>
            <person name="Stajich J.E."/>
            <person name="Bonito G."/>
        </authorList>
    </citation>
    <scope>NUCLEOTIDE SEQUENCE</scope>
    <source>
        <strain evidence="3">MES-2147</strain>
    </source>
</reference>
<proteinExistence type="predicted"/>
<accession>A0A9P6J3X0</accession>
<dbReference type="InterPro" id="IPR011010">
    <property type="entry name" value="DNA_brk_join_enz"/>
</dbReference>
<gene>
    <name evidence="3" type="ORF">BGZ65_011609</name>
</gene>
<evidence type="ECO:0008006" key="5">
    <source>
        <dbReference type="Google" id="ProtNLM"/>
    </source>
</evidence>
<dbReference type="GO" id="GO:0003677">
    <property type="term" value="F:DNA binding"/>
    <property type="evidence" value="ECO:0007669"/>
    <property type="project" value="InterPro"/>
</dbReference>
<dbReference type="EMBL" id="JAAAHW010006439">
    <property type="protein sequence ID" value="KAF9960865.1"/>
    <property type="molecule type" value="Genomic_DNA"/>
</dbReference>
<dbReference type="Gene3D" id="1.10.443.10">
    <property type="entry name" value="Intergrase catalytic core"/>
    <property type="match status" value="1"/>
</dbReference>
<comment type="caution">
    <text evidence="3">The sequence shown here is derived from an EMBL/GenBank/DDBJ whole genome shotgun (WGS) entry which is preliminary data.</text>
</comment>
<dbReference type="Proteomes" id="UP000749646">
    <property type="component" value="Unassembled WGS sequence"/>
</dbReference>
<organism evidence="3 4">
    <name type="scientific">Modicella reniformis</name>
    <dbReference type="NCBI Taxonomy" id="1440133"/>
    <lineage>
        <taxon>Eukaryota</taxon>
        <taxon>Fungi</taxon>
        <taxon>Fungi incertae sedis</taxon>
        <taxon>Mucoromycota</taxon>
        <taxon>Mortierellomycotina</taxon>
        <taxon>Mortierellomycetes</taxon>
        <taxon>Mortierellales</taxon>
        <taxon>Mortierellaceae</taxon>
        <taxon>Modicella</taxon>
    </lineage>
</organism>
<protein>
    <recommendedName>
        <fullName evidence="5">Tyr recombinase domain-containing protein</fullName>
    </recommendedName>
</protein>
<dbReference type="InterPro" id="IPR013762">
    <property type="entry name" value="Integrase-like_cat_sf"/>
</dbReference>
<feature type="region of interest" description="Disordered" evidence="2">
    <location>
        <begin position="428"/>
        <end position="493"/>
    </location>
</feature>
<keyword evidence="1" id="KW-0233">DNA recombination</keyword>
<dbReference type="SUPFAM" id="SSF56349">
    <property type="entry name" value="DNA breaking-rejoining enzymes"/>
    <property type="match status" value="1"/>
</dbReference>
<evidence type="ECO:0000256" key="2">
    <source>
        <dbReference type="SAM" id="MobiDB-lite"/>
    </source>
</evidence>
<name>A0A9P6J3X0_9FUNG</name>